<evidence type="ECO:0000313" key="2">
    <source>
        <dbReference type="Proteomes" id="UP000680865"/>
    </source>
</evidence>
<comment type="caution">
    <text evidence="1">The sequence shown here is derived from an EMBL/GenBank/DDBJ whole genome shotgun (WGS) entry which is preliminary data.</text>
</comment>
<keyword evidence="2" id="KW-1185">Reference proteome</keyword>
<protein>
    <submittedName>
        <fullName evidence="1">Uncharacterized protein</fullName>
    </submittedName>
</protein>
<dbReference type="Proteomes" id="UP000680865">
    <property type="component" value="Unassembled WGS sequence"/>
</dbReference>
<reference evidence="1" key="1">
    <citation type="submission" date="2021-03" db="EMBL/GenBank/DDBJ databases">
        <title>Whole genome shotgun sequence of Actinoplanes consettensis NBRC 14913.</title>
        <authorList>
            <person name="Komaki H."/>
            <person name="Tamura T."/>
        </authorList>
    </citation>
    <scope>NUCLEOTIDE SEQUENCE</scope>
    <source>
        <strain evidence="1">NBRC 14913</strain>
    </source>
</reference>
<dbReference type="AlphaFoldDB" id="A0A919SPB7"/>
<evidence type="ECO:0000313" key="1">
    <source>
        <dbReference type="EMBL" id="GIM75434.1"/>
    </source>
</evidence>
<dbReference type="EMBL" id="BOQP01000024">
    <property type="protein sequence ID" value="GIM75434.1"/>
    <property type="molecule type" value="Genomic_DNA"/>
</dbReference>
<proteinExistence type="predicted"/>
<name>A0A919SPB7_9ACTN</name>
<accession>A0A919SPB7</accession>
<organism evidence="1 2">
    <name type="scientific">Winogradskya consettensis</name>
    <dbReference type="NCBI Taxonomy" id="113560"/>
    <lineage>
        <taxon>Bacteria</taxon>
        <taxon>Bacillati</taxon>
        <taxon>Actinomycetota</taxon>
        <taxon>Actinomycetes</taxon>
        <taxon>Micromonosporales</taxon>
        <taxon>Micromonosporaceae</taxon>
        <taxon>Winogradskya</taxon>
    </lineage>
</organism>
<gene>
    <name evidence="1" type="ORF">Aco04nite_45330</name>
</gene>
<sequence>MHPFFNTPGVTRMFRLIQLHAQHGVPRIGVDPDGYGSERAAIARYRETPATYFGVGRFDESGRLAEIIMDIECNPANGCPNLAVVVHAETFQPLCDTCSFGLEVLSVAELSDRLGVAVRLAPVMASSGRHAAPDDSCSVTNRIARELATGIENPVWRMELCAELARTPAAVNGLLIGVGALSHRDVLDLYPALCALGSQLPGLVHGDLTRATARPLSPAGVAGLRLGL</sequence>